<dbReference type="EMBL" id="JACHGW010000006">
    <property type="protein sequence ID" value="MBB6053289.1"/>
    <property type="molecule type" value="Genomic_DNA"/>
</dbReference>
<accession>A0A7W9SW37</accession>
<dbReference type="Proteomes" id="UP000520814">
    <property type="component" value="Unassembled WGS sequence"/>
</dbReference>
<organism evidence="1 2">
    <name type="scientific">Armatimonas rosea</name>
    <dbReference type="NCBI Taxonomy" id="685828"/>
    <lineage>
        <taxon>Bacteria</taxon>
        <taxon>Bacillati</taxon>
        <taxon>Armatimonadota</taxon>
        <taxon>Armatimonadia</taxon>
        <taxon>Armatimonadales</taxon>
        <taxon>Armatimonadaceae</taxon>
        <taxon>Armatimonas</taxon>
    </lineage>
</organism>
<evidence type="ECO:0000313" key="2">
    <source>
        <dbReference type="Proteomes" id="UP000520814"/>
    </source>
</evidence>
<reference evidence="1 2" key="1">
    <citation type="submission" date="2020-08" db="EMBL/GenBank/DDBJ databases">
        <title>Genomic Encyclopedia of Type Strains, Phase IV (KMG-IV): sequencing the most valuable type-strain genomes for metagenomic binning, comparative biology and taxonomic classification.</title>
        <authorList>
            <person name="Goeker M."/>
        </authorList>
    </citation>
    <scope>NUCLEOTIDE SEQUENCE [LARGE SCALE GENOMIC DNA]</scope>
    <source>
        <strain evidence="1 2">DSM 23562</strain>
    </source>
</reference>
<proteinExistence type="predicted"/>
<evidence type="ECO:0000313" key="1">
    <source>
        <dbReference type="EMBL" id="MBB6053289.1"/>
    </source>
</evidence>
<protein>
    <submittedName>
        <fullName evidence="1">Uncharacterized protein</fullName>
    </submittedName>
</protein>
<keyword evidence="2" id="KW-1185">Reference proteome</keyword>
<dbReference type="RefSeq" id="WP_184203385.1">
    <property type="nucleotide sequence ID" value="NZ_JACHGW010000006.1"/>
</dbReference>
<comment type="caution">
    <text evidence="1">The sequence shown here is derived from an EMBL/GenBank/DDBJ whole genome shotgun (WGS) entry which is preliminary data.</text>
</comment>
<dbReference type="AlphaFoldDB" id="A0A7W9SW37"/>
<name>A0A7W9SW37_ARMRO</name>
<sequence length="892" mass="95786">MAGMAGVDENGKVTKGRVTRAKLDISETYALSDGGVSDTRRHGAVSQIAARDKGANSYRSNEVRLYASGAWGLRPLQLKPSAMQEFTAGASAVFLPSSTGVGSSRQIQTAPITLAAKFRRPTGTGMASAPAGANSDGGDLFFRFKVPAGSSWDQSSAVSSESHITALLSTLSGIQTTSQPLDILARSTNAVEVDAGFCLRFTLPGAKQHSPDMVAIFTWGQYALLLGGDGEGALWMYAPYTVGGDPAWRSIRSLRWSRPAQVSGFAHTICIFPHMGEHGEKHLSIISVAMDSTSVSSAGGASTLSPAKGDSGAHSTTEDLWTFDPSVTGQLDVAATGQVTTSRRFYLLERRDLRGEWQVSRLTFPVGSPIGKLIGDPHAKATPLTLGGIPSTDWTVQKLSRESGAMTITPRVKDADTDSTSAIDTPYVIFDFYSDGSKTPLLYGYSISRAPLVVTSAPGEFTCPVKSVSVQTGSADPRSEAAHVDIEDLTDAWPRLRRRSRLSFRLTTTYTPPGGTEQTITLFRGAAKSPRRTKKGTSYGTEGFGTTARVYPSAEWSEYSVSCVGMWERLSAMTTRTVLSFETFVADPVAGTAADGSLIPWKVTDVIKRVLTIAGFPSSMQRIPDLGIRLNPGVGTGDSDRIFEPGTSAAQLVVDLARSYLGRWLHFDYNDGAEGKWTLIGPPAAGTVTPLFAFTKDAPTVASGSLVLPHALHAYPAGTAPTFGRATSYILPPQKNHIWLISAVNAAQAGAVKIDNHVYNPLSYAVPGASTAPDYESGHYIGHEELFTLADPAFWAGGHPLTYQQTQNMVNYVALRLFPLVCMARKIQPIHAPLVFIQDPVHSGWRPLRFYDPVTLDGVGYYVRSVNILYDNDGLQMADYELERLIPYKPGT</sequence>
<gene>
    <name evidence="1" type="ORF">HNQ39_005123</name>
</gene>